<evidence type="ECO:0000313" key="2">
    <source>
        <dbReference type="Proteomes" id="UP000077266"/>
    </source>
</evidence>
<reference evidence="1 2" key="1">
    <citation type="journal article" date="2016" name="Mol. Biol. Evol.">
        <title>Comparative Genomics of Early-Diverging Mushroom-Forming Fungi Provides Insights into the Origins of Lignocellulose Decay Capabilities.</title>
        <authorList>
            <person name="Nagy L.G."/>
            <person name="Riley R."/>
            <person name="Tritt A."/>
            <person name="Adam C."/>
            <person name="Daum C."/>
            <person name="Floudas D."/>
            <person name="Sun H."/>
            <person name="Yadav J.S."/>
            <person name="Pangilinan J."/>
            <person name="Larsson K.H."/>
            <person name="Matsuura K."/>
            <person name="Barry K."/>
            <person name="Labutti K."/>
            <person name="Kuo R."/>
            <person name="Ohm R.A."/>
            <person name="Bhattacharya S.S."/>
            <person name="Shirouzu T."/>
            <person name="Yoshinaga Y."/>
            <person name="Martin F.M."/>
            <person name="Grigoriev I.V."/>
            <person name="Hibbett D.S."/>
        </authorList>
    </citation>
    <scope>NUCLEOTIDE SEQUENCE [LARGE SCALE GENOMIC DNA]</scope>
    <source>
        <strain evidence="1 2">HHB12029</strain>
    </source>
</reference>
<proteinExistence type="predicted"/>
<dbReference type="Proteomes" id="UP000077266">
    <property type="component" value="Unassembled WGS sequence"/>
</dbReference>
<keyword evidence="2" id="KW-1185">Reference proteome</keyword>
<name>A0A165E938_EXIGL</name>
<dbReference type="InParanoid" id="A0A165E938"/>
<organism evidence="1 2">
    <name type="scientific">Exidia glandulosa HHB12029</name>
    <dbReference type="NCBI Taxonomy" id="1314781"/>
    <lineage>
        <taxon>Eukaryota</taxon>
        <taxon>Fungi</taxon>
        <taxon>Dikarya</taxon>
        <taxon>Basidiomycota</taxon>
        <taxon>Agaricomycotina</taxon>
        <taxon>Agaricomycetes</taxon>
        <taxon>Auriculariales</taxon>
        <taxon>Exidiaceae</taxon>
        <taxon>Exidia</taxon>
    </lineage>
</organism>
<gene>
    <name evidence="1" type="ORF">EXIGLDRAFT_724857</name>
</gene>
<dbReference type="EMBL" id="KV426158">
    <property type="protein sequence ID" value="KZV86363.1"/>
    <property type="molecule type" value="Genomic_DNA"/>
</dbReference>
<feature type="non-terminal residue" evidence="1">
    <location>
        <position position="62"/>
    </location>
</feature>
<evidence type="ECO:0000313" key="1">
    <source>
        <dbReference type="EMBL" id="KZV86363.1"/>
    </source>
</evidence>
<protein>
    <submittedName>
        <fullName evidence="1">Uncharacterized protein</fullName>
    </submittedName>
</protein>
<sequence length="62" mass="7208">MCAHIAFPHNTVIFPPFNKAELVTDDDKAVFEDLKRTLTEGKAWNDSRIVLWCRKLMFTVAR</sequence>
<dbReference type="AlphaFoldDB" id="A0A165E938"/>
<accession>A0A165E938</accession>